<evidence type="ECO:0000313" key="1">
    <source>
        <dbReference type="EMBL" id="QPD06311.1"/>
    </source>
</evidence>
<accession>A0A7S8FI85</accession>
<dbReference type="EMBL" id="CP047423">
    <property type="protein sequence ID" value="QPD06311.1"/>
    <property type="molecule type" value="Genomic_DNA"/>
</dbReference>
<protein>
    <submittedName>
        <fullName evidence="1">Uncharacterized protein</fullName>
    </submittedName>
</protein>
<reference evidence="1 2" key="1">
    <citation type="journal article" date="2020" name="ISME J.">
        <title>Enrichment and physiological characterization of a novel comammox Nitrospira indicates ammonium inhibition of complete nitrification.</title>
        <authorList>
            <person name="Sakoula D."/>
            <person name="Koch H."/>
            <person name="Frank J."/>
            <person name="Jetten M.S.M."/>
            <person name="van Kessel M.A.H.J."/>
            <person name="Lucker S."/>
        </authorList>
    </citation>
    <scope>NUCLEOTIDE SEQUENCE [LARGE SCALE GENOMIC DNA]</scope>
    <source>
        <strain evidence="1">Comreactor17</strain>
    </source>
</reference>
<gene>
    <name evidence="1" type="ORF">Nkreftii_004085</name>
</gene>
<dbReference type="KEGG" id="nkf:Nkreftii_004085"/>
<name>A0A7S8FI85_9BACT</name>
<organism evidence="1 2">
    <name type="scientific">Candidatus Nitrospira kreftii</name>
    <dbReference type="NCBI Taxonomy" id="2652173"/>
    <lineage>
        <taxon>Bacteria</taxon>
        <taxon>Pseudomonadati</taxon>
        <taxon>Nitrospirota</taxon>
        <taxon>Nitrospiria</taxon>
        <taxon>Nitrospirales</taxon>
        <taxon>Nitrospiraceae</taxon>
        <taxon>Nitrospira</taxon>
    </lineage>
</organism>
<evidence type="ECO:0000313" key="2">
    <source>
        <dbReference type="Proteomes" id="UP000593737"/>
    </source>
</evidence>
<dbReference type="Proteomes" id="UP000593737">
    <property type="component" value="Chromosome"/>
</dbReference>
<sequence>MVVACLVVGGCADGAKIVQEHGTGGVVIYPFKDGQGPILSSFRKEALELMKEKCPGGSYSIVREGEAKGRSRVVSPLDGAQELVEERRWGIQFECK</sequence>
<proteinExistence type="predicted"/>
<dbReference type="AlphaFoldDB" id="A0A7S8FI85"/>